<dbReference type="Ensembl" id="ENSLACT00000012034.1">
    <property type="protein sequence ID" value="ENSLACP00000011943.1"/>
    <property type="gene ID" value="ENSLACG00000010512.1"/>
</dbReference>
<dbReference type="GeneTree" id="ENSGT00940000154988"/>
<dbReference type="HOGENOM" id="CLU_1122285_0_0_1"/>
<organism evidence="1 2">
    <name type="scientific">Latimeria chalumnae</name>
    <name type="common">Coelacanth</name>
    <dbReference type="NCBI Taxonomy" id="7897"/>
    <lineage>
        <taxon>Eukaryota</taxon>
        <taxon>Metazoa</taxon>
        <taxon>Chordata</taxon>
        <taxon>Craniata</taxon>
        <taxon>Vertebrata</taxon>
        <taxon>Euteleostomi</taxon>
        <taxon>Coelacanthiformes</taxon>
        <taxon>Coelacanthidae</taxon>
        <taxon>Latimeria</taxon>
    </lineage>
</organism>
<sequence length="236" mass="27534">AGEGQLKEQGGGCTFFWKAKQGEERQLHGVGFAIKNELINQLNEFPIGINERLMTLCLNLYATIISAYAPTLDADNEIKEEFYSNLDQVLSGIPEQKQCRQKINVERLKDPIKRDLFHQCLNKKLKNSNQLQQESVSSIWGALKSTIISASVETLGFSTRKRQDWFDENDREIQELINRKCKAFCAWQNDINSKQKKLHHQRTKAEVQRRIRGMKNRWWEDKAKEIQHLADIYNIR</sequence>
<accession>H3AQM2</accession>
<dbReference type="AlphaFoldDB" id="H3AQM2"/>
<evidence type="ECO:0000313" key="2">
    <source>
        <dbReference type="Proteomes" id="UP000008672"/>
    </source>
</evidence>
<protein>
    <submittedName>
        <fullName evidence="1">Uncharacterized protein</fullName>
    </submittedName>
</protein>
<name>H3AQM2_LATCH</name>
<dbReference type="eggNOG" id="KOG1075">
    <property type="taxonomic scope" value="Eukaryota"/>
</dbReference>
<dbReference type="InParanoid" id="H3AQM2"/>
<dbReference type="EMBL" id="AFYH01173856">
    <property type="status" value="NOT_ANNOTATED_CDS"/>
    <property type="molecule type" value="Genomic_DNA"/>
</dbReference>
<reference evidence="1" key="2">
    <citation type="submission" date="2025-08" db="UniProtKB">
        <authorList>
            <consortium name="Ensembl"/>
        </authorList>
    </citation>
    <scope>IDENTIFICATION</scope>
</reference>
<evidence type="ECO:0000313" key="1">
    <source>
        <dbReference type="Ensembl" id="ENSLACP00000011943.1"/>
    </source>
</evidence>
<dbReference type="Proteomes" id="UP000008672">
    <property type="component" value="Unassembled WGS sequence"/>
</dbReference>
<proteinExistence type="predicted"/>
<keyword evidence="2" id="KW-1185">Reference proteome</keyword>
<reference evidence="2" key="1">
    <citation type="submission" date="2011-08" db="EMBL/GenBank/DDBJ databases">
        <title>The draft genome of Latimeria chalumnae.</title>
        <authorList>
            <person name="Di Palma F."/>
            <person name="Alfoldi J."/>
            <person name="Johnson J."/>
            <person name="Berlin A."/>
            <person name="Gnerre S."/>
            <person name="Jaffe D."/>
            <person name="MacCallum I."/>
            <person name="Young S."/>
            <person name="Walker B.J."/>
            <person name="Lander E."/>
            <person name="Lindblad-Toh K."/>
        </authorList>
    </citation>
    <scope>NUCLEOTIDE SEQUENCE [LARGE SCALE GENOMIC DNA]</scope>
    <source>
        <strain evidence="2">Wild caught</strain>
    </source>
</reference>
<reference evidence="1" key="3">
    <citation type="submission" date="2025-09" db="UniProtKB">
        <authorList>
            <consortium name="Ensembl"/>
        </authorList>
    </citation>
    <scope>IDENTIFICATION</scope>
</reference>